<dbReference type="Proteomes" id="UP001217485">
    <property type="component" value="Unassembled WGS sequence"/>
</dbReference>
<keyword evidence="1" id="KW-0812">Transmembrane</keyword>
<evidence type="ECO:0000256" key="1">
    <source>
        <dbReference type="SAM" id="Phobius"/>
    </source>
</evidence>
<accession>A0ABT5BSG1</accession>
<evidence type="ECO:0000313" key="2">
    <source>
        <dbReference type="EMBL" id="MDC0677098.1"/>
    </source>
</evidence>
<keyword evidence="1" id="KW-0472">Membrane</keyword>
<protein>
    <recommendedName>
        <fullName evidence="4">DUF2892 domain-containing protein</fullName>
    </recommendedName>
</protein>
<name>A0ABT5BSG1_9BACT</name>
<comment type="caution">
    <text evidence="2">The sequence shown here is derived from an EMBL/GenBank/DDBJ whole genome shotgun (WGS) entry which is preliminary data.</text>
</comment>
<evidence type="ECO:0008006" key="4">
    <source>
        <dbReference type="Google" id="ProtNLM"/>
    </source>
</evidence>
<evidence type="ECO:0000313" key="3">
    <source>
        <dbReference type="Proteomes" id="UP001217485"/>
    </source>
</evidence>
<gene>
    <name evidence="2" type="ORF">POL72_05050</name>
</gene>
<proteinExistence type="predicted"/>
<dbReference type="RefSeq" id="WP_272093869.1">
    <property type="nucleotide sequence ID" value="NZ_JAQNDK010000001.1"/>
</dbReference>
<feature type="transmembrane region" description="Helical" evidence="1">
    <location>
        <begin position="40"/>
        <end position="58"/>
    </location>
</feature>
<sequence length="86" mass="9169">MFMSRSLVEHFARGAICLAALVASVLVARASLWLSMALLPVALVAVGGCPMCWTLGLIQMVSARARGEHLEEPCDGGCAWAPQSRR</sequence>
<organism evidence="2 3">
    <name type="scientific">Sorangium atrum</name>
    <dbReference type="NCBI Taxonomy" id="2995308"/>
    <lineage>
        <taxon>Bacteria</taxon>
        <taxon>Pseudomonadati</taxon>
        <taxon>Myxococcota</taxon>
        <taxon>Polyangia</taxon>
        <taxon>Polyangiales</taxon>
        <taxon>Polyangiaceae</taxon>
        <taxon>Sorangium</taxon>
    </lineage>
</organism>
<dbReference type="EMBL" id="JAQNDK010000001">
    <property type="protein sequence ID" value="MDC0677098.1"/>
    <property type="molecule type" value="Genomic_DNA"/>
</dbReference>
<keyword evidence="3" id="KW-1185">Reference proteome</keyword>
<keyword evidence="1" id="KW-1133">Transmembrane helix</keyword>
<reference evidence="2 3" key="1">
    <citation type="submission" date="2023-01" db="EMBL/GenBank/DDBJ databases">
        <title>Minimal conservation of predation-associated metabolite biosynthetic gene clusters underscores biosynthetic potential of Myxococcota including descriptions for ten novel species: Archangium lansinium sp. nov., Myxococcus landrumus sp. nov., Nannocystis bai.</title>
        <authorList>
            <person name="Ahearne A."/>
            <person name="Stevens C."/>
            <person name="Dowd S."/>
        </authorList>
    </citation>
    <scope>NUCLEOTIDE SEQUENCE [LARGE SCALE GENOMIC DNA]</scope>
    <source>
        <strain evidence="2 3">WIWO2</strain>
    </source>
</reference>